<reference evidence="1" key="1">
    <citation type="submission" date="2024-07" db="EMBL/GenBank/DDBJ databases">
        <title>Complete genome sequence of Prevotella sp. YM-2024 GTC17262.</title>
        <authorList>
            <person name="Hayashi M."/>
            <person name="Muto Y."/>
            <person name="Tanaka K."/>
            <person name="Niwa H."/>
        </authorList>
    </citation>
    <scope>NUCLEOTIDE SEQUENCE</scope>
    <source>
        <strain evidence="1">GTC17262</strain>
    </source>
</reference>
<sequence length="82" mass="9462">MMTKIEMEAMEAVIGIRKEMAKANEIDWERRRYEIAKECMPTVYSIAVDVAKRKGDIMKPQYIASVAVDIADVLIEELKKKK</sequence>
<organism evidence="1">
    <name type="scientific">Prevotella sp. GTC17262</name>
    <dbReference type="NCBI Taxonomy" id="3236797"/>
    <lineage>
        <taxon>Bacteria</taxon>
        <taxon>Pseudomonadati</taxon>
        <taxon>Bacteroidota</taxon>
        <taxon>Bacteroidia</taxon>
        <taxon>Bacteroidales</taxon>
        <taxon>Prevotellaceae</taxon>
        <taxon>Prevotella</taxon>
    </lineage>
</organism>
<proteinExistence type="predicted"/>
<name>A0AB33JHM0_9BACT</name>
<accession>A0AB33JHM0</accession>
<evidence type="ECO:0000313" key="1">
    <source>
        <dbReference type="EMBL" id="BFO81104.1"/>
    </source>
</evidence>
<dbReference type="AlphaFoldDB" id="A0AB33JHM0"/>
<protein>
    <submittedName>
        <fullName evidence="1">Uncharacterized protein</fullName>
    </submittedName>
</protein>
<gene>
    <name evidence="1" type="ORF">GTC17262_12950</name>
</gene>
<dbReference type="EMBL" id="AP035789">
    <property type="protein sequence ID" value="BFO81104.1"/>
    <property type="molecule type" value="Genomic_DNA"/>
</dbReference>